<dbReference type="InterPro" id="IPR043128">
    <property type="entry name" value="Rev_trsase/Diguanyl_cyclase"/>
</dbReference>
<protein>
    <recommendedName>
        <fullName evidence="2">diguanylate cyclase</fullName>
        <ecNumber evidence="2">2.7.7.65</ecNumber>
    </recommendedName>
</protein>
<proteinExistence type="predicted"/>
<dbReference type="SUPFAM" id="SSF55073">
    <property type="entry name" value="Nucleotide cyclase"/>
    <property type="match status" value="1"/>
</dbReference>
<dbReference type="PROSITE" id="PS50887">
    <property type="entry name" value="GGDEF"/>
    <property type="match status" value="1"/>
</dbReference>
<keyword evidence="5" id="KW-0472">Membrane</keyword>
<dbReference type="InterPro" id="IPR011990">
    <property type="entry name" value="TPR-like_helical_dom_sf"/>
</dbReference>
<dbReference type="AlphaFoldDB" id="A0A2S7XJ60"/>
<comment type="caution">
    <text evidence="7">The sequence shown here is derived from an EMBL/GenBank/DDBJ whole genome shotgun (WGS) entry which is preliminary data.</text>
</comment>
<sequence>MKLKYLAAFVFLASFITFWFIESNFDKPVTCLSSHSPHIQEAITIILKNQSSRRGEKLDILSQAVSSKNRNIDTKNQNCSFYTHFIQGYIASANNNFDLAENHFNDSQQHLSPLIPTHIQSRFYYELSYVQLKQGDAQISERNYGKAEALFNKKEQHHNTFITISLGRTYDLAYVDEGSELSIKQAQKTLEFAESIRYSKMEDVYFILGLSYWNNNQTIMGINFKLKALNSYIQKQQHGDITYTLTDIGIDYLFLRNYDEAIRQLTHALQYQAENYKIPPKEAYYITYKLHTAYLQLNDLGNAKYYLDKAQFFLDTLADSIDKENFKSNQLLLEADYLTTIDKADEALLFIHRASERHQQGLANSFYHFDISLHETYGKIYNRLGLYEQSVQQHKLAEGLINKRKLFYLQNRNYIYLYETYMKQMSYEKAISYLEKSHFLHEDQLNSNNQAQTQFLVYSFDNTKKESRILELEKNTNYIIIFTGLLICILIAFATFMRILMGKNKEISTLNIQLHQLSITDGLTAIPNRRALEDHLSKPYDQLNTRSIMMIDIDYFKQYNDTYGHKHGDDVLIAIAKALKSCCRNNDFLARFGGEEFILVMDHADKAKSISTAEHIKKSIEYLEIPHQKSAVSPFVTLSIGITTFDVNTPYKDNETAIIEADNALYYSKSNGRNQYNHLCDIVF</sequence>
<dbReference type="EC" id="2.7.7.65" evidence="2"/>
<comment type="catalytic activity">
    <reaction evidence="3">
        <text>2 GTP = 3',3'-c-di-GMP + 2 diphosphate</text>
        <dbReference type="Rhea" id="RHEA:24898"/>
        <dbReference type="ChEBI" id="CHEBI:33019"/>
        <dbReference type="ChEBI" id="CHEBI:37565"/>
        <dbReference type="ChEBI" id="CHEBI:58805"/>
        <dbReference type="EC" id="2.7.7.65"/>
    </reaction>
</comment>
<evidence type="ECO:0000259" key="6">
    <source>
        <dbReference type="PROSITE" id="PS50887"/>
    </source>
</evidence>
<dbReference type="PANTHER" id="PTHR45138:SF9">
    <property type="entry name" value="DIGUANYLATE CYCLASE DGCM-RELATED"/>
    <property type="match status" value="1"/>
</dbReference>
<name>A0A2S7XJ60_9GAMM</name>
<dbReference type="Pfam" id="PF00990">
    <property type="entry name" value="GGDEF"/>
    <property type="match status" value="1"/>
</dbReference>
<dbReference type="Gene3D" id="1.25.40.10">
    <property type="entry name" value="Tetratricopeptide repeat domain"/>
    <property type="match status" value="2"/>
</dbReference>
<evidence type="ECO:0000256" key="1">
    <source>
        <dbReference type="ARBA" id="ARBA00001946"/>
    </source>
</evidence>
<evidence type="ECO:0000256" key="2">
    <source>
        <dbReference type="ARBA" id="ARBA00012528"/>
    </source>
</evidence>
<dbReference type="InterPro" id="IPR000160">
    <property type="entry name" value="GGDEF_dom"/>
</dbReference>
<accession>A0A2S7XJ60</accession>
<feature type="repeat" description="TPR" evidence="4">
    <location>
        <begin position="242"/>
        <end position="275"/>
    </location>
</feature>
<reference evidence="7 8" key="1">
    <citation type="submission" date="2016-12" db="EMBL/GenBank/DDBJ databases">
        <title>Diversity of luminous bacteria.</title>
        <authorList>
            <person name="Yoshizawa S."/>
            <person name="Kogure K."/>
        </authorList>
    </citation>
    <scope>NUCLEOTIDE SEQUENCE [LARGE SCALE GENOMIC DNA]</scope>
    <source>
        <strain evidence="7 8">NBRC 105001</strain>
    </source>
</reference>
<evidence type="ECO:0000256" key="4">
    <source>
        <dbReference type="PROSITE-ProRule" id="PRU00339"/>
    </source>
</evidence>
<feature type="transmembrane region" description="Helical" evidence="5">
    <location>
        <begin position="478"/>
        <end position="500"/>
    </location>
</feature>
<dbReference type="OrthoDB" id="9805474at2"/>
<evidence type="ECO:0000313" key="8">
    <source>
        <dbReference type="Proteomes" id="UP000239273"/>
    </source>
</evidence>
<dbReference type="PANTHER" id="PTHR45138">
    <property type="entry name" value="REGULATORY COMPONENTS OF SENSORY TRANSDUCTION SYSTEM"/>
    <property type="match status" value="1"/>
</dbReference>
<evidence type="ECO:0000313" key="7">
    <source>
        <dbReference type="EMBL" id="PQJ93422.1"/>
    </source>
</evidence>
<gene>
    <name evidence="7" type="ORF">BTO23_04830</name>
</gene>
<dbReference type="NCBIfam" id="TIGR00254">
    <property type="entry name" value="GGDEF"/>
    <property type="match status" value="1"/>
</dbReference>
<dbReference type="PROSITE" id="PS50005">
    <property type="entry name" value="TPR"/>
    <property type="match status" value="1"/>
</dbReference>
<evidence type="ECO:0000256" key="3">
    <source>
        <dbReference type="ARBA" id="ARBA00034247"/>
    </source>
</evidence>
<dbReference type="SMART" id="SM00267">
    <property type="entry name" value="GGDEF"/>
    <property type="match status" value="1"/>
</dbReference>
<dbReference type="SUPFAM" id="SSF48452">
    <property type="entry name" value="TPR-like"/>
    <property type="match status" value="1"/>
</dbReference>
<keyword evidence="4" id="KW-0802">TPR repeat</keyword>
<keyword evidence="5" id="KW-0812">Transmembrane</keyword>
<dbReference type="CDD" id="cd01949">
    <property type="entry name" value="GGDEF"/>
    <property type="match status" value="1"/>
</dbReference>
<dbReference type="RefSeq" id="WP_105063070.1">
    <property type="nucleotide sequence ID" value="NZ_BSOU01000003.1"/>
</dbReference>
<feature type="domain" description="GGDEF" evidence="6">
    <location>
        <begin position="544"/>
        <end position="681"/>
    </location>
</feature>
<dbReference type="EMBL" id="MSCP01000001">
    <property type="protein sequence ID" value="PQJ93422.1"/>
    <property type="molecule type" value="Genomic_DNA"/>
</dbReference>
<evidence type="ECO:0000256" key="5">
    <source>
        <dbReference type="SAM" id="Phobius"/>
    </source>
</evidence>
<dbReference type="GO" id="GO:0052621">
    <property type="term" value="F:diguanylate cyclase activity"/>
    <property type="evidence" value="ECO:0007669"/>
    <property type="project" value="UniProtKB-EC"/>
</dbReference>
<dbReference type="InterPro" id="IPR050469">
    <property type="entry name" value="Diguanylate_Cyclase"/>
</dbReference>
<organism evidence="7 8">
    <name type="scientific">Aliivibrio sifiae</name>
    <dbReference type="NCBI Taxonomy" id="566293"/>
    <lineage>
        <taxon>Bacteria</taxon>
        <taxon>Pseudomonadati</taxon>
        <taxon>Pseudomonadota</taxon>
        <taxon>Gammaproteobacteria</taxon>
        <taxon>Vibrionales</taxon>
        <taxon>Vibrionaceae</taxon>
        <taxon>Aliivibrio</taxon>
    </lineage>
</organism>
<dbReference type="InterPro" id="IPR019734">
    <property type="entry name" value="TPR_rpt"/>
</dbReference>
<dbReference type="Gene3D" id="3.30.70.270">
    <property type="match status" value="1"/>
</dbReference>
<dbReference type="FunFam" id="3.30.70.270:FF:000001">
    <property type="entry name" value="Diguanylate cyclase domain protein"/>
    <property type="match status" value="1"/>
</dbReference>
<dbReference type="InterPro" id="IPR029787">
    <property type="entry name" value="Nucleotide_cyclase"/>
</dbReference>
<dbReference type="Proteomes" id="UP000239273">
    <property type="component" value="Unassembled WGS sequence"/>
</dbReference>
<keyword evidence="5" id="KW-1133">Transmembrane helix</keyword>
<comment type="cofactor">
    <cofactor evidence="1">
        <name>Mg(2+)</name>
        <dbReference type="ChEBI" id="CHEBI:18420"/>
    </cofactor>
</comment>